<dbReference type="SUPFAM" id="SSF111304">
    <property type="entry name" value="Recombination protein RecR"/>
    <property type="match status" value="1"/>
</dbReference>
<gene>
    <name evidence="7" type="primary">recR</name>
    <name evidence="9" type="ORF">A2538_03875</name>
</gene>
<dbReference type="NCBIfam" id="TIGR00615">
    <property type="entry name" value="recR"/>
    <property type="match status" value="1"/>
</dbReference>
<evidence type="ECO:0000256" key="1">
    <source>
        <dbReference type="ARBA" id="ARBA00022723"/>
    </source>
</evidence>
<dbReference type="PANTHER" id="PTHR30446">
    <property type="entry name" value="RECOMBINATION PROTEIN RECR"/>
    <property type="match status" value="1"/>
</dbReference>
<dbReference type="InterPro" id="IPR000093">
    <property type="entry name" value="DNA_Rcmb_RecR"/>
</dbReference>
<dbReference type="PANTHER" id="PTHR30446:SF0">
    <property type="entry name" value="RECOMBINATION PROTEIN RECR"/>
    <property type="match status" value="1"/>
</dbReference>
<dbReference type="EMBL" id="MFRE01000015">
    <property type="protein sequence ID" value="OGH93975.1"/>
    <property type="molecule type" value="Genomic_DNA"/>
</dbReference>
<dbReference type="GO" id="GO:0008270">
    <property type="term" value="F:zinc ion binding"/>
    <property type="evidence" value="ECO:0007669"/>
    <property type="project" value="UniProtKB-KW"/>
</dbReference>
<dbReference type="InterPro" id="IPR006171">
    <property type="entry name" value="TOPRIM_dom"/>
</dbReference>
<comment type="caution">
    <text evidence="9">The sequence shown here is derived from an EMBL/GenBank/DDBJ whole genome shotgun (WGS) entry which is preliminary data.</text>
</comment>
<dbReference type="GO" id="GO:0003677">
    <property type="term" value="F:DNA binding"/>
    <property type="evidence" value="ECO:0007669"/>
    <property type="project" value="UniProtKB-UniRule"/>
</dbReference>
<sequence>MYSQSIDKLIAELKKLPSVGQHTAERYVFHWLARGKRDVADFVLSLKGVMDNVKSCEQCWNFTDTSPCQICADPKRDQTLLCVVADSQSVVALQKSGFNGVYHVLRGVLDATDPEGFSKIKIKQLFDRTVKDSDLLEIILALNPDLSGETTMMYLEKELHTKNPKIKISRLARGLPSGSDLQYADDITLESALKNRR</sequence>
<dbReference type="Pfam" id="PF02132">
    <property type="entry name" value="RecR_ZnF"/>
    <property type="match status" value="1"/>
</dbReference>
<organism evidence="9 10">
    <name type="scientific">Candidatus Magasanikbacteria bacterium RIFOXYD2_FULL_41_14</name>
    <dbReference type="NCBI Taxonomy" id="1798709"/>
    <lineage>
        <taxon>Bacteria</taxon>
        <taxon>Candidatus Magasanikiibacteriota</taxon>
    </lineage>
</organism>
<evidence type="ECO:0000256" key="4">
    <source>
        <dbReference type="ARBA" id="ARBA00022833"/>
    </source>
</evidence>
<dbReference type="InterPro" id="IPR023627">
    <property type="entry name" value="Rcmb_RecR"/>
</dbReference>
<dbReference type="PROSITE" id="PS50880">
    <property type="entry name" value="TOPRIM"/>
    <property type="match status" value="1"/>
</dbReference>
<comment type="similarity">
    <text evidence="7">Belongs to the RecR family.</text>
</comment>
<comment type="function">
    <text evidence="7">May play a role in DNA repair. It seems to be involved in an RecBC-independent recombinational process of DNA repair. It may act with RecF and RecO.</text>
</comment>
<keyword evidence="5 7" id="KW-0233">DNA recombination</keyword>
<evidence type="ECO:0000256" key="7">
    <source>
        <dbReference type="HAMAP-Rule" id="MF_00017"/>
    </source>
</evidence>
<dbReference type="Proteomes" id="UP000178254">
    <property type="component" value="Unassembled WGS sequence"/>
</dbReference>
<evidence type="ECO:0000313" key="9">
    <source>
        <dbReference type="EMBL" id="OGH93975.1"/>
    </source>
</evidence>
<evidence type="ECO:0000259" key="8">
    <source>
        <dbReference type="PROSITE" id="PS50880"/>
    </source>
</evidence>
<reference evidence="9 10" key="1">
    <citation type="journal article" date="2016" name="Nat. Commun.">
        <title>Thousands of microbial genomes shed light on interconnected biogeochemical processes in an aquifer system.</title>
        <authorList>
            <person name="Anantharaman K."/>
            <person name="Brown C.T."/>
            <person name="Hug L.A."/>
            <person name="Sharon I."/>
            <person name="Castelle C.J."/>
            <person name="Probst A.J."/>
            <person name="Thomas B.C."/>
            <person name="Singh A."/>
            <person name="Wilkins M.J."/>
            <person name="Karaoz U."/>
            <person name="Brodie E.L."/>
            <person name="Williams K.H."/>
            <person name="Hubbard S.S."/>
            <person name="Banfield J.F."/>
        </authorList>
    </citation>
    <scope>NUCLEOTIDE SEQUENCE [LARGE SCALE GENOMIC DNA]</scope>
</reference>
<evidence type="ECO:0000256" key="5">
    <source>
        <dbReference type="ARBA" id="ARBA00023172"/>
    </source>
</evidence>
<proteinExistence type="inferred from homology"/>
<dbReference type="GO" id="GO:0006281">
    <property type="term" value="P:DNA repair"/>
    <property type="evidence" value="ECO:0007669"/>
    <property type="project" value="UniProtKB-UniRule"/>
</dbReference>
<evidence type="ECO:0000313" key="10">
    <source>
        <dbReference type="Proteomes" id="UP000178254"/>
    </source>
</evidence>
<dbReference type="AlphaFoldDB" id="A0A1F6PCT1"/>
<evidence type="ECO:0000256" key="2">
    <source>
        <dbReference type="ARBA" id="ARBA00022763"/>
    </source>
</evidence>
<name>A0A1F6PCT1_9BACT</name>
<keyword evidence="3 7" id="KW-0863">Zinc-finger</keyword>
<dbReference type="InterPro" id="IPR034137">
    <property type="entry name" value="TOPRIM_RecR"/>
</dbReference>
<dbReference type="Pfam" id="PF13662">
    <property type="entry name" value="Toprim_4"/>
    <property type="match status" value="1"/>
</dbReference>
<dbReference type="CDD" id="cd01025">
    <property type="entry name" value="TOPRIM_recR"/>
    <property type="match status" value="1"/>
</dbReference>
<keyword evidence="4 7" id="KW-0862">Zinc</keyword>
<keyword evidence="6 7" id="KW-0234">DNA repair</keyword>
<keyword evidence="2 7" id="KW-0227">DNA damage</keyword>
<dbReference type="Pfam" id="PF21175">
    <property type="entry name" value="RecR_C"/>
    <property type="match status" value="1"/>
</dbReference>
<dbReference type="Gene3D" id="1.10.8.420">
    <property type="entry name" value="RecR Domain 1"/>
    <property type="match status" value="1"/>
</dbReference>
<protein>
    <recommendedName>
        <fullName evidence="7">Recombination protein RecR</fullName>
    </recommendedName>
</protein>
<accession>A0A1F6PCT1</accession>
<keyword evidence="1 7" id="KW-0479">Metal-binding</keyword>
<feature type="domain" description="Toprim" evidence="8">
    <location>
        <begin position="79"/>
        <end position="176"/>
    </location>
</feature>
<dbReference type="PROSITE" id="PS01300">
    <property type="entry name" value="RECR"/>
    <property type="match status" value="1"/>
</dbReference>
<dbReference type="Gene3D" id="3.30.60.80">
    <property type="match status" value="1"/>
</dbReference>
<dbReference type="Pfam" id="PF21176">
    <property type="entry name" value="RecR_HhH"/>
    <property type="match status" value="1"/>
</dbReference>
<evidence type="ECO:0000256" key="3">
    <source>
        <dbReference type="ARBA" id="ARBA00022771"/>
    </source>
</evidence>
<dbReference type="HAMAP" id="MF_00017">
    <property type="entry name" value="RecR"/>
    <property type="match status" value="1"/>
</dbReference>
<dbReference type="InterPro" id="IPR015967">
    <property type="entry name" value="Rcmb_RecR_Znf"/>
</dbReference>
<dbReference type="STRING" id="1798709.A2538_03875"/>
<feature type="zinc finger region" description="C4-type" evidence="7">
    <location>
        <begin position="56"/>
        <end position="71"/>
    </location>
</feature>
<evidence type="ECO:0000256" key="6">
    <source>
        <dbReference type="ARBA" id="ARBA00023204"/>
    </source>
</evidence>
<dbReference type="GO" id="GO:0006310">
    <property type="term" value="P:DNA recombination"/>
    <property type="evidence" value="ECO:0007669"/>
    <property type="project" value="UniProtKB-UniRule"/>
</dbReference>
<dbReference type="Gene3D" id="3.40.1360.10">
    <property type="match status" value="1"/>
</dbReference>